<dbReference type="Proteomes" id="UP001139450">
    <property type="component" value="Unassembled WGS sequence"/>
</dbReference>
<gene>
    <name evidence="2" type="ORF">MUY27_01855</name>
</gene>
<reference evidence="2" key="1">
    <citation type="submission" date="2022-04" db="EMBL/GenBank/DDBJ databases">
        <title>Mucilaginibacter sp. RS28 isolated from freshwater.</title>
        <authorList>
            <person name="Ko S.-R."/>
        </authorList>
    </citation>
    <scope>NUCLEOTIDE SEQUENCE</scope>
    <source>
        <strain evidence="2">RS28</strain>
    </source>
</reference>
<dbReference type="AlphaFoldDB" id="A0A9X1WZK6"/>
<dbReference type="RefSeq" id="WP_245128264.1">
    <property type="nucleotide sequence ID" value="NZ_JALJEJ010000001.1"/>
</dbReference>
<dbReference type="Pfam" id="PF18922">
    <property type="entry name" value="DUF5672"/>
    <property type="match status" value="1"/>
</dbReference>
<comment type="caution">
    <text evidence="2">The sequence shown here is derived from an EMBL/GenBank/DDBJ whole genome shotgun (WGS) entry which is preliminary data.</text>
</comment>
<evidence type="ECO:0000313" key="2">
    <source>
        <dbReference type="EMBL" id="MCJ8208434.1"/>
    </source>
</evidence>
<proteinExistence type="predicted"/>
<evidence type="ECO:0000313" key="3">
    <source>
        <dbReference type="Proteomes" id="UP001139450"/>
    </source>
</evidence>
<accession>A0A9X1WZK6</accession>
<protein>
    <recommendedName>
        <fullName evidence="1">DUF5672 domain-containing protein</fullName>
    </recommendedName>
</protein>
<name>A0A9X1WZK6_9SPHI</name>
<evidence type="ECO:0000259" key="1">
    <source>
        <dbReference type="Pfam" id="PF18922"/>
    </source>
</evidence>
<dbReference type="InterPro" id="IPR043729">
    <property type="entry name" value="DUF5672"/>
</dbReference>
<feature type="domain" description="DUF5672" evidence="1">
    <location>
        <begin position="60"/>
        <end position="248"/>
    </location>
</feature>
<dbReference type="EMBL" id="JALJEJ010000001">
    <property type="protein sequence ID" value="MCJ8208434.1"/>
    <property type="molecule type" value="Genomic_DNA"/>
</dbReference>
<keyword evidence="3" id="KW-1185">Reference proteome</keyword>
<sequence length="268" mass="31084">MSIAQSVVIIPFYKDTLNTNEEISLQQCEKILSPHIKIAIKPRSLTLPKKVSSLIKLNGVVNFDDHFFAGIAGYNRLMLSQDFYGQFLDYECLLIYQTDAFVFKDELDYWCSQGWDYIGAPWIRRKDDGAIKAAVTGIQQAVSTQFNLKKNGVPNKYQFDNKVGNGGFSLRRVNKFHELCGTEKGRIETYLAQTAHQYNEDAFWSVEANRKKMLLKIPDWQTALRFSFEIYPERALRLNNGELPFGCHDWDQYPEFWRPIFESQGYSL</sequence>
<organism evidence="2 3">
    <name type="scientific">Mucilaginibacter straminoryzae</name>
    <dbReference type="NCBI Taxonomy" id="2932774"/>
    <lineage>
        <taxon>Bacteria</taxon>
        <taxon>Pseudomonadati</taxon>
        <taxon>Bacteroidota</taxon>
        <taxon>Sphingobacteriia</taxon>
        <taxon>Sphingobacteriales</taxon>
        <taxon>Sphingobacteriaceae</taxon>
        <taxon>Mucilaginibacter</taxon>
    </lineage>
</organism>